<dbReference type="PANTHER" id="PTHR33413:SF35">
    <property type="entry name" value="OS09G0381600 PROTEIN"/>
    <property type="match status" value="1"/>
</dbReference>
<dbReference type="PANTHER" id="PTHR33413">
    <property type="entry name" value="EXPRESSED PROTEIN"/>
    <property type="match status" value="1"/>
</dbReference>
<protein>
    <submittedName>
        <fullName evidence="1">Uncharacterized protein</fullName>
    </submittedName>
</protein>
<evidence type="ECO:0000313" key="1">
    <source>
        <dbReference type="EMBL" id="CAL5064596.1"/>
    </source>
</evidence>
<organism evidence="1 2">
    <name type="scientific">Urochloa decumbens</name>
    <dbReference type="NCBI Taxonomy" id="240449"/>
    <lineage>
        <taxon>Eukaryota</taxon>
        <taxon>Viridiplantae</taxon>
        <taxon>Streptophyta</taxon>
        <taxon>Embryophyta</taxon>
        <taxon>Tracheophyta</taxon>
        <taxon>Spermatophyta</taxon>
        <taxon>Magnoliopsida</taxon>
        <taxon>Liliopsida</taxon>
        <taxon>Poales</taxon>
        <taxon>Poaceae</taxon>
        <taxon>PACMAD clade</taxon>
        <taxon>Panicoideae</taxon>
        <taxon>Panicodae</taxon>
        <taxon>Paniceae</taxon>
        <taxon>Melinidinae</taxon>
        <taxon>Urochloa</taxon>
    </lineage>
</organism>
<dbReference type="EMBL" id="OZ075115">
    <property type="protein sequence ID" value="CAL5064596.1"/>
    <property type="molecule type" value="Genomic_DNA"/>
</dbReference>
<name>A0ABC9EXB6_9POAL</name>
<evidence type="ECO:0000313" key="2">
    <source>
        <dbReference type="Proteomes" id="UP001497457"/>
    </source>
</evidence>
<dbReference type="InterPro" id="IPR025322">
    <property type="entry name" value="PADRE_dom"/>
</dbReference>
<dbReference type="Pfam" id="PF14009">
    <property type="entry name" value="PADRE"/>
    <property type="match status" value="1"/>
</dbReference>
<dbReference type="Proteomes" id="UP001497457">
    <property type="component" value="Chromosome 5rd"/>
</dbReference>
<sequence length="282" mass="30111">MGNCQAAEAAAVVIQHPGGKVERLYWATTAAEVMQNNPGHYVALVILRVAADKAAASGDAAAAATAAGAGGGGGGGGGAKITRVKLLKPKDTLMLGQVYRLITTQEVTKALRARKNEKMQRCEAIRQQHEQLRRGGDGGDHGSSDQVGQRFLRHDLFPCCERQLLNLLVPTLCDCRTGSRRRTGTGEEAGTGGRRCRASPRQRARAAAAAASLKPPPANATDRTVPCWPVFFFFLLVYDLLVSIKCLSLASSNKKKKNVNQSVRAGSIGASFRLSCNLAWWN</sequence>
<proteinExistence type="predicted"/>
<accession>A0ABC9EXB6</accession>
<gene>
    <name evidence="1" type="ORF">URODEC1_LOCUS99543</name>
</gene>
<dbReference type="AlphaFoldDB" id="A0ABC9EXB6"/>
<keyword evidence="2" id="KW-1185">Reference proteome</keyword>
<reference evidence="1" key="1">
    <citation type="submission" date="2024-10" db="EMBL/GenBank/DDBJ databases">
        <authorList>
            <person name="Ryan C."/>
        </authorList>
    </citation>
    <scope>NUCLEOTIDE SEQUENCE [LARGE SCALE GENOMIC DNA]</scope>
</reference>